<organism evidence="1">
    <name type="scientific">Anisakis simplex</name>
    <name type="common">Herring worm</name>
    <dbReference type="NCBI Taxonomy" id="6269"/>
    <lineage>
        <taxon>Eukaryota</taxon>
        <taxon>Metazoa</taxon>
        <taxon>Ecdysozoa</taxon>
        <taxon>Nematoda</taxon>
        <taxon>Chromadorea</taxon>
        <taxon>Rhabditida</taxon>
        <taxon>Spirurina</taxon>
        <taxon>Ascaridomorpha</taxon>
        <taxon>Ascaridoidea</taxon>
        <taxon>Anisakidae</taxon>
        <taxon>Anisakis</taxon>
        <taxon>Anisakis simplex complex</taxon>
    </lineage>
</organism>
<dbReference type="WBParaSite" id="ASIM_0000172801-mRNA-1">
    <property type="protein sequence ID" value="ASIM_0000172801-mRNA-1"/>
    <property type="gene ID" value="ASIM_0000172801"/>
</dbReference>
<dbReference type="InterPro" id="IPR011249">
    <property type="entry name" value="Metalloenz_LuxS/M16"/>
</dbReference>
<name>A0A0M3J2H0_ANISI</name>
<dbReference type="Gene3D" id="3.30.830.10">
    <property type="entry name" value="Metalloenzyme, LuxS/M16 peptidase-like"/>
    <property type="match status" value="1"/>
</dbReference>
<dbReference type="AlphaFoldDB" id="A0A0M3J2H0"/>
<dbReference type="SUPFAM" id="SSF63411">
    <property type="entry name" value="LuxS/MPP-like metallohydrolase"/>
    <property type="match status" value="1"/>
</dbReference>
<reference evidence="1" key="1">
    <citation type="submission" date="2017-02" db="UniProtKB">
        <authorList>
            <consortium name="WormBaseParasite"/>
        </authorList>
    </citation>
    <scope>IDENTIFICATION</scope>
</reference>
<sequence length="122" mass="13734">LDVLADKELDISEFEAAKRSLVCDLMESLETVKRAADQTLLAQFRQIPADYTRELCEQIWSASVEEVLEKGSAPLRNLFDDAKCTRSICVHPSKVDDVKGHFPNIQCVPIEQLAIDPSLKQF</sequence>
<accession>A0A0M3J2H0</accession>
<protein>
    <submittedName>
        <fullName evidence="1">Protein MIS12 homolog</fullName>
    </submittedName>
</protein>
<proteinExistence type="predicted"/>
<dbReference type="GO" id="GO:0046872">
    <property type="term" value="F:metal ion binding"/>
    <property type="evidence" value="ECO:0007669"/>
    <property type="project" value="InterPro"/>
</dbReference>
<evidence type="ECO:0000313" key="1">
    <source>
        <dbReference type="WBParaSite" id="ASIM_0000172801-mRNA-1"/>
    </source>
</evidence>